<dbReference type="Gene3D" id="2.70.150.10">
    <property type="entry name" value="Calcium-transporting ATPase, cytoplasmic transduction domain A"/>
    <property type="match status" value="1"/>
</dbReference>
<dbReference type="Gene3D" id="3.40.50.1000">
    <property type="entry name" value="HAD superfamily/HAD-like"/>
    <property type="match status" value="1"/>
</dbReference>
<feature type="domain" description="Cation-transporting P-type ATPase N-terminal" evidence="11">
    <location>
        <begin position="121"/>
        <end position="194"/>
    </location>
</feature>
<evidence type="ECO:0000313" key="12">
    <source>
        <dbReference type="EMBL" id="GHJ83852.1"/>
    </source>
</evidence>
<dbReference type="GO" id="GO:1902600">
    <property type="term" value="P:proton transmembrane transport"/>
    <property type="evidence" value="ECO:0007669"/>
    <property type="project" value="TreeGrafter"/>
</dbReference>
<dbReference type="PRINTS" id="PR00121">
    <property type="entry name" value="NAKATPASE"/>
</dbReference>
<dbReference type="GO" id="GO:0005391">
    <property type="term" value="F:P-type sodium:potassium-exchanging transporter activity"/>
    <property type="evidence" value="ECO:0007669"/>
    <property type="project" value="TreeGrafter"/>
</dbReference>
<keyword evidence="4" id="KW-0547">Nucleotide-binding</keyword>
<feature type="transmembrane region" description="Helical" evidence="10">
    <location>
        <begin position="903"/>
        <end position="923"/>
    </location>
</feature>
<dbReference type="InterPro" id="IPR023299">
    <property type="entry name" value="ATPase_P-typ_cyto_dom_N"/>
</dbReference>
<dbReference type="InterPro" id="IPR001757">
    <property type="entry name" value="P_typ_ATPase"/>
</dbReference>
<dbReference type="GO" id="GO:0005886">
    <property type="term" value="C:plasma membrane"/>
    <property type="evidence" value="ECO:0007669"/>
    <property type="project" value="UniProtKB-SubCell"/>
</dbReference>
<dbReference type="AlphaFoldDB" id="A0A8H3TMI9"/>
<feature type="transmembrane region" description="Helical" evidence="10">
    <location>
        <begin position="1076"/>
        <end position="1094"/>
    </location>
</feature>
<evidence type="ECO:0000256" key="2">
    <source>
        <dbReference type="ARBA" id="ARBA00022475"/>
    </source>
</evidence>
<dbReference type="InterPro" id="IPR050510">
    <property type="entry name" value="Cation_transp_ATPase_P-type"/>
</dbReference>
<feature type="region of interest" description="Disordered" evidence="9">
    <location>
        <begin position="1"/>
        <end position="42"/>
    </location>
</feature>
<dbReference type="GO" id="GO:0036376">
    <property type="term" value="P:sodium ion export across plasma membrane"/>
    <property type="evidence" value="ECO:0007669"/>
    <property type="project" value="TreeGrafter"/>
</dbReference>
<proteinExistence type="predicted"/>
<dbReference type="Pfam" id="PF08282">
    <property type="entry name" value="Hydrolase_3"/>
    <property type="match status" value="1"/>
</dbReference>
<evidence type="ECO:0000256" key="8">
    <source>
        <dbReference type="ARBA" id="ARBA00023136"/>
    </source>
</evidence>
<keyword evidence="13" id="KW-1185">Reference proteome</keyword>
<dbReference type="Pfam" id="PF00689">
    <property type="entry name" value="Cation_ATPase_C"/>
    <property type="match status" value="1"/>
</dbReference>
<dbReference type="SFLD" id="SFLDF00027">
    <property type="entry name" value="p-type_atpase"/>
    <property type="match status" value="1"/>
</dbReference>
<accession>A0A8H3TMI9</accession>
<dbReference type="InterPro" id="IPR023214">
    <property type="entry name" value="HAD_sf"/>
</dbReference>
<protein>
    <recommendedName>
        <fullName evidence="11">Cation-transporting P-type ATPase N-terminal domain-containing protein</fullName>
    </recommendedName>
</protein>
<feature type="transmembrane region" description="Helical" evidence="10">
    <location>
        <begin position="944"/>
        <end position="972"/>
    </location>
</feature>
<keyword evidence="5" id="KW-0067">ATP-binding</keyword>
<comment type="caution">
    <text evidence="12">The sequence shown here is derived from an EMBL/GenBank/DDBJ whole genome shotgun (WGS) entry which is preliminary data.</text>
</comment>
<dbReference type="SFLD" id="SFLDG00002">
    <property type="entry name" value="C1.7:_P-type_atpase_like"/>
    <property type="match status" value="1"/>
</dbReference>
<dbReference type="InterPro" id="IPR044492">
    <property type="entry name" value="P_typ_ATPase_HD_dom"/>
</dbReference>
<dbReference type="Gene3D" id="3.40.1110.10">
    <property type="entry name" value="Calcium-transporting ATPase, cytoplasmic domain N"/>
    <property type="match status" value="1"/>
</dbReference>
<evidence type="ECO:0000256" key="6">
    <source>
        <dbReference type="ARBA" id="ARBA00022967"/>
    </source>
</evidence>
<evidence type="ECO:0000256" key="1">
    <source>
        <dbReference type="ARBA" id="ARBA00004651"/>
    </source>
</evidence>
<dbReference type="GO" id="GO:0030007">
    <property type="term" value="P:intracellular potassium ion homeostasis"/>
    <property type="evidence" value="ECO:0007669"/>
    <property type="project" value="TreeGrafter"/>
</dbReference>
<dbReference type="OrthoDB" id="158672at2759"/>
<dbReference type="GO" id="GO:0006883">
    <property type="term" value="P:intracellular sodium ion homeostasis"/>
    <property type="evidence" value="ECO:0007669"/>
    <property type="project" value="TreeGrafter"/>
</dbReference>
<keyword evidence="3 10" id="KW-0812">Transmembrane</keyword>
<feature type="transmembrane region" description="Helical" evidence="10">
    <location>
        <begin position="368"/>
        <end position="391"/>
    </location>
</feature>
<dbReference type="SUPFAM" id="SSF81653">
    <property type="entry name" value="Calcium ATPase, transduction domain A"/>
    <property type="match status" value="1"/>
</dbReference>
<reference evidence="12" key="1">
    <citation type="submission" date="2020-07" db="EMBL/GenBank/DDBJ databases">
        <title>Draft Genome Sequence of a Deep-Sea Yeast, Naganishia (Cryptococcus) liquefaciens strain N6.</title>
        <authorList>
            <person name="Han Y.W."/>
            <person name="Kajitani R."/>
            <person name="Morimoto H."/>
            <person name="Parhat M."/>
            <person name="Tsubouchi H."/>
            <person name="Bakenova O."/>
            <person name="Ogata M."/>
            <person name="Argunhan B."/>
            <person name="Aoki R."/>
            <person name="Kajiwara S."/>
            <person name="Itoh T."/>
            <person name="Iwasaki H."/>
        </authorList>
    </citation>
    <scope>NUCLEOTIDE SEQUENCE</scope>
    <source>
        <strain evidence="12">N6</strain>
    </source>
</reference>
<comment type="subcellular location">
    <subcellularLocation>
        <location evidence="1">Cell membrane</location>
        <topology evidence="1">Multi-pass membrane protein</topology>
    </subcellularLocation>
</comment>
<dbReference type="PROSITE" id="PS00154">
    <property type="entry name" value="ATPASE_E1_E2"/>
    <property type="match status" value="1"/>
</dbReference>
<dbReference type="SUPFAM" id="SSF81665">
    <property type="entry name" value="Calcium ATPase, transmembrane domain M"/>
    <property type="match status" value="1"/>
</dbReference>
<evidence type="ECO:0000256" key="7">
    <source>
        <dbReference type="ARBA" id="ARBA00022989"/>
    </source>
</evidence>
<dbReference type="PANTHER" id="PTHR43294:SF21">
    <property type="entry name" value="CATION TRANSPORTING ATPASE"/>
    <property type="match status" value="1"/>
</dbReference>
<evidence type="ECO:0000256" key="9">
    <source>
        <dbReference type="SAM" id="MobiDB-lite"/>
    </source>
</evidence>
<keyword evidence="8 10" id="KW-0472">Membrane</keyword>
<organism evidence="12 13">
    <name type="scientific">Naganishia liquefaciens</name>
    <dbReference type="NCBI Taxonomy" id="104408"/>
    <lineage>
        <taxon>Eukaryota</taxon>
        <taxon>Fungi</taxon>
        <taxon>Dikarya</taxon>
        <taxon>Basidiomycota</taxon>
        <taxon>Agaricomycotina</taxon>
        <taxon>Tremellomycetes</taxon>
        <taxon>Filobasidiales</taxon>
        <taxon>Filobasidiaceae</taxon>
        <taxon>Naganishia</taxon>
    </lineage>
</organism>
<dbReference type="InterPro" id="IPR036412">
    <property type="entry name" value="HAD-like_sf"/>
</dbReference>
<evidence type="ECO:0000256" key="10">
    <source>
        <dbReference type="SAM" id="Phobius"/>
    </source>
</evidence>
<evidence type="ECO:0000256" key="4">
    <source>
        <dbReference type="ARBA" id="ARBA00022741"/>
    </source>
</evidence>
<feature type="compositionally biased region" description="Basic and acidic residues" evidence="9">
    <location>
        <begin position="1"/>
        <end position="11"/>
    </location>
</feature>
<evidence type="ECO:0000259" key="11">
    <source>
        <dbReference type="SMART" id="SM00831"/>
    </source>
</evidence>
<evidence type="ECO:0000256" key="3">
    <source>
        <dbReference type="ARBA" id="ARBA00022692"/>
    </source>
</evidence>
<keyword evidence="7 10" id="KW-1133">Transmembrane helix</keyword>
<dbReference type="PANTHER" id="PTHR43294">
    <property type="entry name" value="SODIUM/POTASSIUM-TRANSPORTING ATPASE SUBUNIT ALPHA"/>
    <property type="match status" value="1"/>
</dbReference>
<dbReference type="GO" id="GO:1990573">
    <property type="term" value="P:potassium ion import across plasma membrane"/>
    <property type="evidence" value="ECO:0007669"/>
    <property type="project" value="TreeGrafter"/>
</dbReference>
<dbReference type="EMBL" id="BLZA01000005">
    <property type="protein sequence ID" value="GHJ83852.1"/>
    <property type="molecule type" value="Genomic_DNA"/>
</dbReference>
<feature type="transmembrane region" description="Helical" evidence="10">
    <location>
        <begin position="873"/>
        <end position="897"/>
    </location>
</feature>
<dbReference type="InterPro" id="IPR018303">
    <property type="entry name" value="ATPase_P-typ_P_site"/>
</dbReference>
<sequence length="1115" mass="121745">MDEKSTSKDSEYADSTLSTALDLEKNQPYPHRQHQRNKGVPRPLTIAPTLTIKHSPLDANRITRMNSTAARRDAARGDAGARTVANFRTLSIHVTDTQKGATTTASKKHADKAVKDLATLDFHTISIQEAEQRFTTSVKDGLDSDQVVRRLKNNGPNTISKPPNNLWKKWLGYIFGGFGSVLIIASILCFIAWKPLGEPNPAVANLALAIVLIVVASIQAFFNAWQDYSTGKVMSGIKEMLPAEVEVLRNGSKTSVDPEDLVVGDLVYVKLGNKVAADLRLVSVSADLKFDKSILTGESKQIAATTESTSENFLESCNIALQGSLCVGGSGLGIVIQTADSTVFGRIAKLSTGDAPGLTTLQREILRFVIIIASCAITLAVIVIILWGTWLNKKHKGFITVPVLIIDVVSVMVAFIPEGLPASVTISLSVVANALAKNKVLCKSLMTVETLGSCSMVLSDKTGTLTQNKMTVVSVTALDQDLKHTGVLLKENATQVQHIATIAGLCNAATFEQATPDVPQNLRPIRGDATDTAILRFADAIKSIAESGQEWQEIFRIDFNSKTKFMLKLFKSAHDASPSASLPDLRSDDFLLLAKGAPDVLLTRCSYALDPVSNAIVPLDAALVARLETKQRDLAARGQRVILLTQKIVSRQDLGKNEVYDSPEFADSINSESQCDLVVVGMLGLVDPPKEDVRETIGILRGAYIRCFMVTGDFASTAVAIAEQCGMITDANQIDTVKDLSRDIDVAAVAKYDPDNLNPAAKSLVLTGNDVMSMNDSQWEQACQYQEVVFARTTPEQKLRIVKEMQQRENCVAATGDGANDAAALKQADIGIAIAGGSDIAMEAADLILLESFSSMVVGVEYGRLVFENLRKLILYLLPAGSFSELMPILLNVLLGLPQILSSLQMIIICVVTDVLPAISLCFEKPETGLLLRKPRNTKKDRLVDWKLLFQAYFVLGLLESLCACSMAFWYLQRRGVPFSDIVLAYGGYKGSLSHDFVAEQVNRAQSVYFFTLIGMQWGNLLSTRTRLLSIFQHPFLGKASSMNKWILPAMLTSLAWAFFFSYVPVFQKAFLTRGVPVEHIFLPFTFAIGLLLLDETRKYFIRRDSEGVLARIAW</sequence>
<dbReference type="InterPro" id="IPR006068">
    <property type="entry name" value="ATPase_P-typ_cation-transptr_C"/>
</dbReference>
<dbReference type="SFLD" id="SFLDS00003">
    <property type="entry name" value="Haloacid_Dehalogenase"/>
    <property type="match status" value="1"/>
</dbReference>
<dbReference type="Pfam" id="PF00122">
    <property type="entry name" value="E1-E2_ATPase"/>
    <property type="match status" value="1"/>
</dbReference>
<feature type="transmembrane region" description="Helical" evidence="10">
    <location>
        <begin position="1046"/>
        <end position="1064"/>
    </location>
</feature>
<keyword evidence="6" id="KW-1278">Translocase</keyword>
<dbReference type="SUPFAM" id="SSF56784">
    <property type="entry name" value="HAD-like"/>
    <property type="match status" value="1"/>
</dbReference>
<dbReference type="Proteomes" id="UP000620104">
    <property type="component" value="Unassembled WGS sequence"/>
</dbReference>
<evidence type="ECO:0000256" key="5">
    <source>
        <dbReference type="ARBA" id="ARBA00022840"/>
    </source>
</evidence>
<dbReference type="Pfam" id="PF00690">
    <property type="entry name" value="Cation_ATPase_N"/>
    <property type="match status" value="1"/>
</dbReference>
<feature type="transmembrane region" description="Helical" evidence="10">
    <location>
        <begin position="170"/>
        <end position="193"/>
    </location>
</feature>
<dbReference type="Gene3D" id="1.20.1110.10">
    <property type="entry name" value="Calcium-transporting ATPase, transmembrane domain"/>
    <property type="match status" value="1"/>
</dbReference>
<dbReference type="GO" id="GO:0005524">
    <property type="term" value="F:ATP binding"/>
    <property type="evidence" value="ECO:0007669"/>
    <property type="project" value="UniProtKB-KW"/>
</dbReference>
<dbReference type="PRINTS" id="PR00119">
    <property type="entry name" value="CATATPASE"/>
</dbReference>
<dbReference type="InterPro" id="IPR023298">
    <property type="entry name" value="ATPase_P-typ_TM_dom_sf"/>
</dbReference>
<dbReference type="SMART" id="SM00831">
    <property type="entry name" value="Cation_ATPase_N"/>
    <property type="match status" value="1"/>
</dbReference>
<feature type="transmembrane region" description="Helical" evidence="10">
    <location>
        <begin position="205"/>
        <end position="225"/>
    </location>
</feature>
<dbReference type="NCBIfam" id="TIGR01494">
    <property type="entry name" value="ATPase_P-type"/>
    <property type="match status" value="2"/>
</dbReference>
<dbReference type="SUPFAM" id="SSF81660">
    <property type="entry name" value="Metal cation-transporting ATPase, ATP-binding domain N"/>
    <property type="match status" value="1"/>
</dbReference>
<dbReference type="Pfam" id="PF13246">
    <property type="entry name" value="Cation_ATPase"/>
    <property type="match status" value="1"/>
</dbReference>
<dbReference type="InterPro" id="IPR004014">
    <property type="entry name" value="ATPase_P-typ_cation-transptr_N"/>
</dbReference>
<dbReference type="InterPro" id="IPR059000">
    <property type="entry name" value="ATPase_P-type_domA"/>
</dbReference>
<dbReference type="GO" id="GO:0016887">
    <property type="term" value="F:ATP hydrolysis activity"/>
    <property type="evidence" value="ECO:0007669"/>
    <property type="project" value="InterPro"/>
</dbReference>
<gene>
    <name evidence="12" type="ORF">NliqN6_0254</name>
</gene>
<evidence type="ECO:0000313" key="13">
    <source>
        <dbReference type="Proteomes" id="UP000620104"/>
    </source>
</evidence>
<dbReference type="InterPro" id="IPR008250">
    <property type="entry name" value="ATPase_P-typ_transduc_dom_A_sf"/>
</dbReference>
<keyword evidence="2" id="KW-1003">Cell membrane</keyword>
<name>A0A8H3TMI9_9TREE</name>